<keyword evidence="1" id="KW-0732">Signal</keyword>
<gene>
    <name evidence="2" type="ORF">LX70_00391</name>
</gene>
<dbReference type="PANTHER" id="PTHR39327">
    <property type="match status" value="1"/>
</dbReference>
<comment type="caution">
    <text evidence="2">The sequence shown here is derived from an EMBL/GenBank/DDBJ whole genome shotgun (WGS) entry which is preliminary data.</text>
</comment>
<dbReference type="RefSeq" id="WP_105512844.1">
    <property type="nucleotide sequence ID" value="NZ_PVEP01000001.1"/>
</dbReference>
<dbReference type="PANTHER" id="PTHR39327:SF1">
    <property type="entry name" value="BLR5470 PROTEIN"/>
    <property type="match status" value="1"/>
</dbReference>
<evidence type="ECO:0000313" key="2">
    <source>
        <dbReference type="EMBL" id="PQV58579.1"/>
    </source>
</evidence>
<dbReference type="Proteomes" id="UP000238338">
    <property type="component" value="Unassembled WGS sequence"/>
</dbReference>
<reference evidence="2 3" key="1">
    <citation type="submission" date="2018-02" db="EMBL/GenBank/DDBJ databases">
        <title>Genomic Encyclopedia of Archaeal and Bacterial Type Strains, Phase II (KMG-II): from individual species to whole genera.</title>
        <authorList>
            <person name="Goeker M."/>
        </authorList>
    </citation>
    <scope>NUCLEOTIDE SEQUENCE [LARGE SCALE GENOMIC DNA]</scope>
    <source>
        <strain evidence="2 3">DSM 18921</strain>
    </source>
</reference>
<proteinExistence type="predicted"/>
<dbReference type="Pfam" id="PF06035">
    <property type="entry name" value="Peptidase_C93"/>
    <property type="match status" value="1"/>
</dbReference>
<sequence length="208" mass="22310">MTPIIMHAGRMVRKGARFVTLAAAIAILPDAGAFAAQPPDQMRIRKAISAPAGAADLCGRYSWACARTGRLNMSDASAMSVARGINGKINRAVRPVSDRSQYGTEEYWTLPSARGGDCEDVVLAKKKALMAAGVSPDRLLIATVLDRNRGSHAVLVIRTASADYVLDSLTSSIKPWRATGYSFLKMQDPARPSRWNAIFSGGIFATRA</sequence>
<protein>
    <submittedName>
        <fullName evidence="2">Putative transglutaminase-like cysteine proteinase</fullName>
    </submittedName>
</protein>
<evidence type="ECO:0000313" key="3">
    <source>
        <dbReference type="Proteomes" id="UP000238338"/>
    </source>
</evidence>
<feature type="chain" id="PRO_5015596603" evidence="1">
    <location>
        <begin position="36"/>
        <end position="208"/>
    </location>
</feature>
<dbReference type="Gene3D" id="3.10.620.30">
    <property type="match status" value="1"/>
</dbReference>
<keyword evidence="3" id="KW-1185">Reference proteome</keyword>
<dbReference type="OrthoDB" id="7206808at2"/>
<organism evidence="2 3">
    <name type="scientific">Albidovulum denitrificans</name>
    <dbReference type="NCBI Taxonomy" id="404881"/>
    <lineage>
        <taxon>Bacteria</taxon>
        <taxon>Pseudomonadati</taxon>
        <taxon>Pseudomonadota</taxon>
        <taxon>Alphaproteobacteria</taxon>
        <taxon>Rhodobacterales</taxon>
        <taxon>Paracoccaceae</taxon>
        <taxon>Albidovulum</taxon>
    </lineage>
</organism>
<evidence type="ECO:0000256" key="1">
    <source>
        <dbReference type="SAM" id="SignalP"/>
    </source>
</evidence>
<dbReference type="InterPro" id="IPR010319">
    <property type="entry name" value="Transglutaminase-like_Cys_pept"/>
</dbReference>
<accession>A0A2S8SCU9</accession>
<feature type="signal peptide" evidence="1">
    <location>
        <begin position="1"/>
        <end position="35"/>
    </location>
</feature>
<name>A0A2S8SCU9_9RHOB</name>
<dbReference type="AlphaFoldDB" id="A0A2S8SCU9"/>
<dbReference type="EMBL" id="PVEP01000001">
    <property type="protein sequence ID" value="PQV58579.1"/>
    <property type="molecule type" value="Genomic_DNA"/>
</dbReference>